<dbReference type="InterPro" id="IPR001584">
    <property type="entry name" value="Integrase_cat-core"/>
</dbReference>
<dbReference type="EMBL" id="JYDT01000007">
    <property type="protein sequence ID" value="KRY92484.1"/>
    <property type="molecule type" value="Genomic_DNA"/>
</dbReference>
<sequence>MEEFFKCAKVETEDMSRYVARLQKLFSDLNDELERLTGTQLPDLLLMSRIMSTLPQDYFEFKTVWECVPVGERSVNLLIERLRLIEMRLPEKTTDSSVALTTPKKMSKRTEESVLNVIVLDISPKIWGIARQSKQSFGGESFFCYRAEDNRKTCRMWLADSGASQHMTRNKGYLSDFVTFPKPVNVKVGNGDVIPAYGRGTVNFKVFIKGKWILNRMEDVWYLPKLGLNLFATDKGFNFTANAAGCTIRKNGCVKLPGVRNLNGVYELHMRVCIPEKPAYVHVSTANASLQLWHERLCHQNKRHVQQVLNNHGIKVHAQEQFCTGCVLGKHHRESFQSRKYRPRAPGKLIHVDLCGPMHVTSLGGSKYFLVFKDDFSRYRRVFFLKRKDDVAQCLEAFLNESRSAGNTVECILSDGGLEFNNAHVKDILQRRGIAMRTAMPYTPEQNGVAERENRILVETGRSMLHSKDLPLSLWVEAVNTACHVLNRTGPTTVKGKSPMELCSNEIPCPLIISTNVGGNGKRNQLLDGLWDTDGYRIWLPDINQIVTSRDVLFKPEEIRLSSQMSVKADSSEKNEEEDDPDAEELRLELNSQWTSKEAECEVETKMEREEEKSEQASRSNKQEEVALSSKRVRKMPNYLSDYVLTAQTPSPSSFHEAMQSVDAADWRKAMEEELHSLEENSVWTLVDPPSGKKVLDSRWVLRIKTKADGSVARYKARLVAKGYMQRPGIDYDETFSPVARFDTVRALLSIAAAERLKLQQFDVKTAFLYGALKEEVYVKQSEGFENGTNQVYKLNRSLYGLKQAPRCWNLRLVEFLRKQGLKQSTADPCLFAHMKERSKLLVAIYVDDGIVAGSDTDEMEQFLAVMKKEFQIKQGPLDTFLDEANALSTPAEISVPMEENKEHLSSDIPYREAVGALMYHNRPSNLGRQSKEFSDTFAEPLIIVLLYQAKGEGFLKGYSDADYAGDVTTRRSHTGVVCICAGGAVLWHSQKQKSVALSTTEAEYVAASEAAKDMMWLMTLFAEVTEVKQKPILFVDNMGAVKFSNNPEFYKRSKHIDVRFHFVQGKIDIQHIDSENQKADILTKALPKTRFQNLRQQLGIVSEHMNCERKC</sequence>
<name>A0A0V1G2I5_TRIPS</name>
<dbReference type="OrthoDB" id="413361at2759"/>
<dbReference type="PROSITE" id="PS50994">
    <property type="entry name" value="INTEGRASE"/>
    <property type="match status" value="1"/>
</dbReference>
<evidence type="ECO:0000256" key="1">
    <source>
        <dbReference type="ARBA" id="ARBA00022670"/>
    </source>
</evidence>
<feature type="domain" description="Integrase catalytic" evidence="6">
    <location>
        <begin position="342"/>
        <end position="507"/>
    </location>
</feature>
<evidence type="ECO:0000259" key="6">
    <source>
        <dbReference type="PROSITE" id="PS50994"/>
    </source>
</evidence>
<accession>A0A0V1G2I5</accession>
<reference evidence="7 8" key="1">
    <citation type="submission" date="2015-01" db="EMBL/GenBank/DDBJ databases">
        <title>Evolution of Trichinella species and genotypes.</title>
        <authorList>
            <person name="Korhonen P.K."/>
            <person name="Edoardo P."/>
            <person name="Giuseppe L.R."/>
            <person name="Gasser R.B."/>
        </authorList>
    </citation>
    <scope>NUCLEOTIDE SEQUENCE [LARGE SCALE GENOMIC DNA]</scope>
    <source>
        <strain evidence="7">ISS470</strain>
    </source>
</reference>
<dbReference type="GO" id="GO:0003676">
    <property type="term" value="F:nucleic acid binding"/>
    <property type="evidence" value="ECO:0007669"/>
    <property type="project" value="InterPro"/>
</dbReference>
<dbReference type="SUPFAM" id="SSF56672">
    <property type="entry name" value="DNA/RNA polymerases"/>
    <property type="match status" value="1"/>
</dbReference>
<dbReference type="CDD" id="cd09272">
    <property type="entry name" value="RNase_HI_RT_Ty1"/>
    <property type="match status" value="1"/>
</dbReference>
<dbReference type="InterPro" id="IPR039537">
    <property type="entry name" value="Retrotran_Ty1/copia-like"/>
</dbReference>
<dbReference type="PANTHER" id="PTHR42648">
    <property type="entry name" value="TRANSPOSASE, PUTATIVE-RELATED"/>
    <property type="match status" value="1"/>
</dbReference>
<keyword evidence="8" id="KW-1185">Reference proteome</keyword>
<feature type="region of interest" description="Disordered" evidence="5">
    <location>
        <begin position="564"/>
        <end position="628"/>
    </location>
</feature>
<dbReference type="PANTHER" id="PTHR42648:SF24">
    <property type="entry name" value="INTEGRASE CATALYTIC DOMAIN-CONTAINING PROTEIN"/>
    <property type="match status" value="1"/>
</dbReference>
<evidence type="ECO:0000313" key="8">
    <source>
        <dbReference type="Proteomes" id="UP000054995"/>
    </source>
</evidence>
<dbReference type="GO" id="GO:0015074">
    <property type="term" value="P:DNA integration"/>
    <property type="evidence" value="ECO:0007669"/>
    <property type="project" value="InterPro"/>
</dbReference>
<dbReference type="GO" id="GO:0042575">
    <property type="term" value="C:DNA polymerase complex"/>
    <property type="evidence" value="ECO:0007669"/>
    <property type="project" value="UniProtKB-ARBA"/>
</dbReference>
<evidence type="ECO:0000256" key="2">
    <source>
        <dbReference type="ARBA" id="ARBA00022723"/>
    </source>
</evidence>
<protein>
    <submittedName>
        <fullName evidence="7">Retrovirus-related Pol polyprotein from transposon TNT 1-94</fullName>
    </submittedName>
</protein>
<dbReference type="Pfam" id="PF13976">
    <property type="entry name" value="gag_pre-integrs"/>
    <property type="match status" value="1"/>
</dbReference>
<feature type="compositionally biased region" description="Basic and acidic residues" evidence="5">
    <location>
        <begin position="597"/>
        <end position="625"/>
    </location>
</feature>
<dbReference type="Pfam" id="PF07727">
    <property type="entry name" value="RVT_2"/>
    <property type="match status" value="1"/>
</dbReference>
<dbReference type="InterPro" id="IPR025724">
    <property type="entry name" value="GAG-pre-integrase_dom"/>
</dbReference>
<dbReference type="Proteomes" id="UP000054995">
    <property type="component" value="Unassembled WGS sequence"/>
</dbReference>
<dbReference type="InterPro" id="IPR054722">
    <property type="entry name" value="PolX-like_BBD"/>
</dbReference>
<keyword evidence="1" id="KW-0645">Protease</keyword>
<dbReference type="GO" id="GO:0006508">
    <property type="term" value="P:proteolysis"/>
    <property type="evidence" value="ECO:0007669"/>
    <property type="project" value="UniProtKB-KW"/>
</dbReference>
<dbReference type="SUPFAM" id="SSF53098">
    <property type="entry name" value="Ribonuclease H-like"/>
    <property type="match status" value="1"/>
</dbReference>
<keyword evidence="2" id="KW-0479">Metal-binding</keyword>
<dbReference type="GO" id="GO:0004190">
    <property type="term" value="F:aspartic-type endopeptidase activity"/>
    <property type="evidence" value="ECO:0007669"/>
    <property type="project" value="UniProtKB-KW"/>
</dbReference>
<comment type="caution">
    <text evidence="7">The sequence shown here is derived from an EMBL/GenBank/DDBJ whole genome shotgun (WGS) entry which is preliminary data.</text>
</comment>
<dbReference type="Pfam" id="PF22936">
    <property type="entry name" value="Pol_BBD"/>
    <property type="match status" value="1"/>
</dbReference>
<gene>
    <name evidence="7" type="ORF">T4D_1016</name>
</gene>
<evidence type="ECO:0000313" key="7">
    <source>
        <dbReference type="EMBL" id="KRY92484.1"/>
    </source>
</evidence>
<keyword evidence="4" id="KW-0378">Hydrolase</keyword>
<dbReference type="InterPro" id="IPR012337">
    <property type="entry name" value="RNaseH-like_sf"/>
</dbReference>
<dbReference type="Gene3D" id="3.30.420.10">
    <property type="entry name" value="Ribonuclease H-like superfamily/Ribonuclease H"/>
    <property type="match status" value="1"/>
</dbReference>
<dbReference type="AlphaFoldDB" id="A0A0V1G2I5"/>
<dbReference type="GO" id="GO:0046872">
    <property type="term" value="F:metal ion binding"/>
    <property type="evidence" value="ECO:0007669"/>
    <property type="project" value="UniProtKB-KW"/>
</dbReference>
<dbReference type="InterPro" id="IPR043502">
    <property type="entry name" value="DNA/RNA_pol_sf"/>
</dbReference>
<evidence type="ECO:0000256" key="3">
    <source>
        <dbReference type="ARBA" id="ARBA00022750"/>
    </source>
</evidence>
<proteinExistence type="predicted"/>
<dbReference type="InterPro" id="IPR036397">
    <property type="entry name" value="RNaseH_sf"/>
</dbReference>
<dbReference type="Pfam" id="PF00665">
    <property type="entry name" value="rve"/>
    <property type="match status" value="1"/>
</dbReference>
<organism evidence="7 8">
    <name type="scientific">Trichinella pseudospiralis</name>
    <name type="common">Parasitic roundworm</name>
    <dbReference type="NCBI Taxonomy" id="6337"/>
    <lineage>
        <taxon>Eukaryota</taxon>
        <taxon>Metazoa</taxon>
        <taxon>Ecdysozoa</taxon>
        <taxon>Nematoda</taxon>
        <taxon>Enoplea</taxon>
        <taxon>Dorylaimia</taxon>
        <taxon>Trichinellida</taxon>
        <taxon>Trichinellidae</taxon>
        <taxon>Trichinella</taxon>
    </lineage>
</organism>
<evidence type="ECO:0000256" key="5">
    <source>
        <dbReference type="SAM" id="MobiDB-lite"/>
    </source>
</evidence>
<dbReference type="InterPro" id="IPR013103">
    <property type="entry name" value="RVT_2"/>
</dbReference>
<evidence type="ECO:0000256" key="4">
    <source>
        <dbReference type="ARBA" id="ARBA00022801"/>
    </source>
</evidence>
<keyword evidence="3" id="KW-0064">Aspartyl protease</keyword>